<reference evidence="6 7" key="1">
    <citation type="journal article" date="2018" name="PLoS Genet.">
        <title>Population sequencing reveals clonal diversity and ancestral inbreeding in the grapevine cultivar Chardonnay.</title>
        <authorList>
            <person name="Roach M.J."/>
            <person name="Johnson D.L."/>
            <person name="Bohlmann J."/>
            <person name="van Vuuren H.J."/>
            <person name="Jones S.J."/>
            <person name="Pretorius I.S."/>
            <person name="Schmidt S.A."/>
            <person name="Borneman A.R."/>
        </authorList>
    </citation>
    <scope>NUCLEOTIDE SEQUENCE [LARGE SCALE GENOMIC DNA]</scope>
    <source>
        <strain evidence="7">cv. Chardonnay</strain>
        <tissue evidence="6">Leaf</tissue>
    </source>
</reference>
<organism evidence="6 7">
    <name type="scientific">Vitis vinifera</name>
    <name type="common">Grape</name>
    <dbReference type="NCBI Taxonomy" id="29760"/>
    <lineage>
        <taxon>Eukaryota</taxon>
        <taxon>Viridiplantae</taxon>
        <taxon>Streptophyta</taxon>
        <taxon>Embryophyta</taxon>
        <taxon>Tracheophyta</taxon>
        <taxon>Spermatophyta</taxon>
        <taxon>Magnoliopsida</taxon>
        <taxon>eudicotyledons</taxon>
        <taxon>Gunneridae</taxon>
        <taxon>Pentapetalae</taxon>
        <taxon>rosids</taxon>
        <taxon>Vitales</taxon>
        <taxon>Vitaceae</taxon>
        <taxon>Viteae</taxon>
        <taxon>Vitis</taxon>
    </lineage>
</organism>
<dbReference type="InterPro" id="IPR005679">
    <property type="entry name" value="Ribosomal_uS12_bac"/>
</dbReference>
<feature type="compositionally biased region" description="Polar residues" evidence="4">
    <location>
        <begin position="326"/>
        <end position="344"/>
    </location>
</feature>
<accession>A0A438BN67</accession>
<dbReference type="Pfam" id="PF24626">
    <property type="entry name" value="SH3_Tf2-1"/>
    <property type="match status" value="1"/>
</dbReference>
<proteinExistence type="inferred from homology"/>
<evidence type="ECO:0000256" key="3">
    <source>
        <dbReference type="ARBA" id="ARBA00023274"/>
    </source>
</evidence>
<dbReference type="InterPro" id="IPR056924">
    <property type="entry name" value="SH3_Tf2-1"/>
</dbReference>
<feature type="region of interest" description="Disordered" evidence="4">
    <location>
        <begin position="325"/>
        <end position="344"/>
    </location>
</feature>
<comment type="caution">
    <text evidence="6">The sequence shown here is derived from an EMBL/GenBank/DDBJ whole genome shotgun (WGS) entry which is preliminary data.</text>
</comment>
<dbReference type="InterPro" id="IPR006032">
    <property type="entry name" value="Ribosomal_uS12"/>
</dbReference>
<keyword evidence="2 6" id="KW-0689">Ribosomal protein</keyword>
<dbReference type="GO" id="GO:0006412">
    <property type="term" value="P:translation"/>
    <property type="evidence" value="ECO:0007669"/>
    <property type="project" value="InterPro"/>
</dbReference>
<evidence type="ECO:0000259" key="5">
    <source>
        <dbReference type="Pfam" id="PF24626"/>
    </source>
</evidence>
<evidence type="ECO:0000256" key="2">
    <source>
        <dbReference type="ARBA" id="ARBA00022980"/>
    </source>
</evidence>
<dbReference type="CDD" id="cd03368">
    <property type="entry name" value="Ribosomal_S12"/>
    <property type="match status" value="1"/>
</dbReference>
<protein>
    <submittedName>
        <fullName evidence="6">30S ribosomal protein S12-B, chloroplastic</fullName>
    </submittedName>
</protein>
<evidence type="ECO:0000313" key="6">
    <source>
        <dbReference type="EMBL" id="RVW12416.1"/>
    </source>
</evidence>
<feature type="domain" description="Tf2-1-like SH3-like" evidence="5">
    <location>
        <begin position="230"/>
        <end position="259"/>
    </location>
</feature>
<dbReference type="GO" id="GO:0015935">
    <property type="term" value="C:small ribosomal subunit"/>
    <property type="evidence" value="ECO:0007669"/>
    <property type="project" value="InterPro"/>
</dbReference>
<dbReference type="OrthoDB" id="5141729at2759"/>
<keyword evidence="3" id="KW-0687">Ribonucleoprotein</keyword>
<evidence type="ECO:0000313" key="7">
    <source>
        <dbReference type="Proteomes" id="UP000288805"/>
    </source>
</evidence>
<sequence>MNKYEFNIRAQVALFMLRTYSEVVARALVIEREMEEAQKVRSRNSRSSDLHLEVEGIGQQYCIRLFKLKGKEAQEKEKVMKEAHQSRFTIHPGETKNPTGLLQPLLIAEWKWDHVTMDFVTRLLRTPQSKDSVWVIVDRLMKSAHFLAMRITDLVHALSKLYVKEIVRKLGGASTLIEFSYNNSFQSNIGMAPYEALYGRPCRSPMCWMESGEASLIGLELVQETTDKIRIGDIAYKLVLPPQLSSIHDVFHVSKLKKYEPNINHILDWQDLNLQEDITYEEGLREILDNKEEVLRTKTIPLVKVLWDHHGVEETTWELESDMRKSTQNSLQSGSKGDLSVNLSTITPKKPNSTLCKVARVRLTSGFEITTYIPGIGHNSQEHFVVLVRGGRVKDLPGVRYHIVRGTLDAVEVKDHQQGRSSAL</sequence>
<dbReference type="Pfam" id="PF00164">
    <property type="entry name" value="Ribosom_S12_S23"/>
    <property type="match status" value="1"/>
</dbReference>
<gene>
    <name evidence="6" type="primary">rps12-B_1</name>
    <name evidence="6" type="ORF">CK203_107257</name>
</gene>
<dbReference type="Proteomes" id="UP000288805">
    <property type="component" value="Unassembled WGS sequence"/>
</dbReference>
<dbReference type="PANTHER" id="PTHR45835">
    <property type="entry name" value="YALI0A06105P"/>
    <property type="match status" value="1"/>
</dbReference>
<dbReference type="PANTHER" id="PTHR45835:SF99">
    <property type="entry name" value="CHROMO DOMAIN-CONTAINING PROTEIN-RELATED"/>
    <property type="match status" value="1"/>
</dbReference>
<dbReference type="PRINTS" id="PR01034">
    <property type="entry name" value="RIBOSOMALS12"/>
</dbReference>
<dbReference type="SUPFAM" id="SSF50249">
    <property type="entry name" value="Nucleic acid-binding proteins"/>
    <property type="match status" value="1"/>
</dbReference>
<dbReference type="AlphaFoldDB" id="A0A438BN67"/>
<name>A0A438BN67_VITVI</name>
<dbReference type="Gene3D" id="2.40.50.140">
    <property type="entry name" value="Nucleic acid-binding proteins"/>
    <property type="match status" value="1"/>
</dbReference>
<comment type="similarity">
    <text evidence="1">Belongs to the universal ribosomal protein uS12 family.</text>
</comment>
<dbReference type="InterPro" id="IPR012340">
    <property type="entry name" value="NA-bd_OB-fold"/>
</dbReference>
<dbReference type="GO" id="GO:0003735">
    <property type="term" value="F:structural constituent of ribosome"/>
    <property type="evidence" value="ECO:0007669"/>
    <property type="project" value="InterPro"/>
</dbReference>
<dbReference type="NCBIfam" id="TIGR00981">
    <property type="entry name" value="rpsL_bact"/>
    <property type="match status" value="1"/>
</dbReference>
<dbReference type="EMBL" id="QGNW01002705">
    <property type="protein sequence ID" value="RVW12416.1"/>
    <property type="molecule type" value="Genomic_DNA"/>
</dbReference>
<evidence type="ECO:0000256" key="4">
    <source>
        <dbReference type="SAM" id="MobiDB-lite"/>
    </source>
</evidence>
<evidence type="ECO:0000256" key="1">
    <source>
        <dbReference type="ARBA" id="ARBA00005657"/>
    </source>
</evidence>